<keyword evidence="2" id="KW-1185">Reference proteome</keyword>
<dbReference type="Proteomes" id="UP001314170">
    <property type="component" value="Unassembled WGS sequence"/>
</dbReference>
<organism evidence="1 2">
    <name type="scientific">Dovyalis caffra</name>
    <dbReference type="NCBI Taxonomy" id="77055"/>
    <lineage>
        <taxon>Eukaryota</taxon>
        <taxon>Viridiplantae</taxon>
        <taxon>Streptophyta</taxon>
        <taxon>Embryophyta</taxon>
        <taxon>Tracheophyta</taxon>
        <taxon>Spermatophyta</taxon>
        <taxon>Magnoliopsida</taxon>
        <taxon>eudicotyledons</taxon>
        <taxon>Gunneridae</taxon>
        <taxon>Pentapetalae</taxon>
        <taxon>rosids</taxon>
        <taxon>fabids</taxon>
        <taxon>Malpighiales</taxon>
        <taxon>Salicaceae</taxon>
        <taxon>Flacourtieae</taxon>
        <taxon>Dovyalis</taxon>
    </lineage>
</organism>
<comment type="caution">
    <text evidence="1">The sequence shown here is derived from an EMBL/GenBank/DDBJ whole genome shotgun (WGS) entry which is preliminary data.</text>
</comment>
<accession>A0AAV1RSS4</accession>
<proteinExistence type="predicted"/>
<reference evidence="1 2" key="1">
    <citation type="submission" date="2024-01" db="EMBL/GenBank/DDBJ databases">
        <authorList>
            <person name="Waweru B."/>
        </authorList>
    </citation>
    <scope>NUCLEOTIDE SEQUENCE [LARGE SCALE GENOMIC DNA]</scope>
</reference>
<dbReference type="AlphaFoldDB" id="A0AAV1RSS4"/>
<dbReference type="EMBL" id="CAWUPB010001116">
    <property type="protein sequence ID" value="CAK7338334.1"/>
    <property type="molecule type" value="Genomic_DNA"/>
</dbReference>
<protein>
    <submittedName>
        <fullName evidence="1">Uncharacterized protein</fullName>
    </submittedName>
</protein>
<evidence type="ECO:0000313" key="2">
    <source>
        <dbReference type="Proteomes" id="UP001314170"/>
    </source>
</evidence>
<name>A0AAV1RSS4_9ROSI</name>
<sequence length="114" mass="13018">MLSLKGRTRRKKACGFFEGIEKRIVNEDYDADTEEEDDKDVKKYGYCKGFDSSTRGLAIDEMRRIFYAYKDQSTTNGSYEVKLFQCFRDSAMCICGSELGIQGKDRGSVSEEIS</sequence>
<evidence type="ECO:0000313" key="1">
    <source>
        <dbReference type="EMBL" id="CAK7338334.1"/>
    </source>
</evidence>
<gene>
    <name evidence="1" type="ORF">DCAF_LOCUS13379</name>
</gene>